<protein>
    <submittedName>
        <fullName evidence="1">Uncharacterized protein</fullName>
    </submittedName>
</protein>
<dbReference type="RefSeq" id="WP_261626895.1">
    <property type="nucleotide sequence ID" value="NZ_CAMAPC010000018.1"/>
</dbReference>
<gene>
    <name evidence="1" type="ORF">PSECIP111854_03431</name>
</gene>
<sequence>MDQTNTYHYTVKPDATGEDWQITQQTNSNGDTLNIQLNNGDQAVLIYTLASESQGEWKFTENGTLFTEAQDNFNYNLTSNVSADKNAVTVIIEAVSLDHTLSADDIKRLMTEPQAMSFTLEPLGEATIDFRLVVEQKTDSNNSLEPVKRYFSQDPKVVIGGTQPR</sequence>
<evidence type="ECO:0000313" key="1">
    <source>
        <dbReference type="EMBL" id="CAH9064373.1"/>
    </source>
</evidence>
<dbReference type="AlphaFoldDB" id="A0A9W4VUG8"/>
<comment type="caution">
    <text evidence="1">The sequence shown here is derived from an EMBL/GenBank/DDBJ whole genome shotgun (WGS) entry which is preliminary data.</text>
</comment>
<keyword evidence="2" id="KW-1185">Reference proteome</keyword>
<dbReference type="EMBL" id="CAMAPC010000018">
    <property type="protein sequence ID" value="CAH9064373.1"/>
    <property type="molecule type" value="Genomic_DNA"/>
</dbReference>
<evidence type="ECO:0000313" key="2">
    <source>
        <dbReference type="Proteomes" id="UP001152467"/>
    </source>
</evidence>
<proteinExistence type="predicted"/>
<reference evidence="1" key="1">
    <citation type="submission" date="2022-07" db="EMBL/GenBank/DDBJ databases">
        <authorList>
            <person name="Criscuolo A."/>
        </authorList>
    </citation>
    <scope>NUCLEOTIDE SEQUENCE</scope>
    <source>
        <strain evidence="1">CIP111854</strain>
    </source>
</reference>
<dbReference type="Proteomes" id="UP001152467">
    <property type="component" value="Unassembled WGS sequence"/>
</dbReference>
<organism evidence="1 2">
    <name type="scientific">Pseudoalteromonas holothuriae</name>
    <dbReference type="NCBI Taxonomy" id="2963714"/>
    <lineage>
        <taxon>Bacteria</taxon>
        <taxon>Pseudomonadati</taxon>
        <taxon>Pseudomonadota</taxon>
        <taxon>Gammaproteobacteria</taxon>
        <taxon>Alteromonadales</taxon>
        <taxon>Pseudoalteromonadaceae</taxon>
        <taxon>Pseudoalteromonas</taxon>
    </lineage>
</organism>
<name>A0A9W4VUG8_9GAMM</name>
<accession>A0A9W4VUG8</accession>